<protein>
    <submittedName>
        <fullName evidence="8">ABC transporter permease</fullName>
    </submittedName>
</protein>
<comment type="subcellular location">
    <subcellularLocation>
        <location evidence="6">Cell membrane</location>
        <topology evidence="6">Multi-pass membrane protein</topology>
    </subcellularLocation>
    <subcellularLocation>
        <location evidence="1">Membrane</location>
        <topology evidence="1">Multi-pass membrane protein</topology>
    </subcellularLocation>
</comment>
<keyword evidence="4 6" id="KW-1133">Transmembrane helix</keyword>
<sequence>MQHDRTSTKQSNLLKGWWKVYHINKYYYVLLIPGLLFFLVFNYLPMGGILLAFKEFNISSGLWGSPWAGLKWFNLLFEAPDFWKALRNTIIISFYKLIFNFPAPIILALLLNEVRNALFKRVIQTVVYFPHFLSWVILGGILFTLFSVQTGLLKFLGLSISPLMNPESFRGMLVLSDMWKEVGWGTIIYLAAISGINQELYEAARIDGANRFQLVRHITIPSIANTIIILLILRTGHILHVGFDQIFVLYSPLVYEVSDILDTYVYRTGLTMGRYSLATAAGLFQSIVGLMLIIVTNGLAKRMGERGIW</sequence>
<evidence type="ECO:0000256" key="4">
    <source>
        <dbReference type="ARBA" id="ARBA00022989"/>
    </source>
</evidence>
<keyword evidence="9" id="KW-1185">Reference proteome</keyword>
<feature type="domain" description="ABC transmembrane type-1" evidence="7">
    <location>
        <begin position="86"/>
        <end position="296"/>
    </location>
</feature>
<dbReference type="CDD" id="cd06261">
    <property type="entry name" value="TM_PBP2"/>
    <property type="match status" value="1"/>
</dbReference>
<feature type="transmembrane region" description="Helical" evidence="6">
    <location>
        <begin position="26"/>
        <end position="44"/>
    </location>
</feature>
<keyword evidence="2 6" id="KW-0813">Transport</keyword>
<evidence type="ECO:0000256" key="6">
    <source>
        <dbReference type="RuleBase" id="RU363032"/>
    </source>
</evidence>
<evidence type="ECO:0000313" key="9">
    <source>
        <dbReference type="Proteomes" id="UP001596989"/>
    </source>
</evidence>
<dbReference type="Gene3D" id="1.10.3720.10">
    <property type="entry name" value="MetI-like"/>
    <property type="match status" value="1"/>
</dbReference>
<comment type="caution">
    <text evidence="8">The sequence shown here is derived from an EMBL/GenBank/DDBJ whole genome shotgun (WGS) entry which is preliminary data.</text>
</comment>
<dbReference type="PROSITE" id="PS50928">
    <property type="entry name" value="ABC_TM1"/>
    <property type="match status" value="1"/>
</dbReference>
<evidence type="ECO:0000259" key="7">
    <source>
        <dbReference type="PROSITE" id="PS50928"/>
    </source>
</evidence>
<dbReference type="InterPro" id="IPR000515">
    <property type="entry name" value="MetI-like"/>
</dbReference>
<organism evidence="8 9">
    <name type="scientific">Paenibacillus chungangensis</name>
    <dbReference type="NCBI Taxonomy" id="696535"/>
    <lineage>
        <taxon>Bacteria</taxon>
        <taxon>Bacillati</taxon>
        <taxon>Bacillota</taxon>
        <taxon>Bacilli</taxon>
        <taxon>Bacillales</taxon>
        <taxon>Paenibacillaceae</taxon>
        <taxon>Paenibacillus</taxon>
    </lineage>
</organism>
<dbReference type="PANTHER" id="PTHR43496:SF1">
    <property type="entry name" value="POLYGALACTURONAN_RHAMNOGALACTURONAN TRANSPORT SYSTEM PERMEASE PROTEIN YTEP"/>
    <property type="match status" value="1"/>
</dbReference>
<feature type="transmembrane region" description="Helical" evidence="6">
    <location>
        <begin position="182"/>
        <end position="201"/>
    </location>
</feature>
<dbReference type="RefSeq" id="WP_377564488.1">
    <property type="nucleotide sequence ID" value="NZ_JBHTJZ010000012.1"/>
</dbReference>
<keyword evidence="5 6" id="KW-0472">Membrane</keyword>
<accession>A0ABW3HQZ1</accession>
<evidence type="ECO:0000256" key="1">
    <source>
        <dbReference type="ARBA" id="ARBA00004141"/>
    </source>
</evidence>
<gene>
    <name evidence="8" type="ORF">ACFQ2I_11340</name>
</gene>
<proteinExistence type="inferred from homology"/>
<feature type="transmembrane region" description="Helical" evidence="6">
    <location>
        <begin position="132"/>
        <end position="156"/>
    </location>
</feature>
<comment type="similarity">
    <text evidence="6">Belongs to the binding-protein-dependent transport system permease family.</text>
</comment>
<name>A0ABW3HQZ1_9BACL</name>
<evidence type="ECO:0000256" key="2">
    <source>
        <dbReference type="ARBA" id="ARBA00022448"/>
    </source>
</evidence>
<dbReference type="EMBL" id="JBHTJZ010000012">
    <property type="protein sequence ID" value="MFD0959988.1"/>
    <property type="molecule type" value="Genomic_DNA"/>
</dbReference>
<evidence type="ECO:0000256" key="3">
    <source>
        <dbReference type="ARBA" id="ARBA00022692"/>
    </source>
</evidence>
<reference evidence="9" key="1">
    <citation type="journal article" date="2019" name="Int. J. Syst. Evol. Microbiol.">
        <title>The Global Catalogue of Microorganisms (GCM) 10K type strain sequencing project: providing services to taxonomists for standard genome sequencing and annotation.</title>
        <authorList>
            <consortium name="The Broad Institute Genomics Platform"/>
            <consortium name="The Broad Institute Genome Sequencing Center for Infectious Disease"/>
            <person name="Wu L."/>
            <person name="Ma J."/>
        </authorList>
    </citation>
    <scope>NUCLEOTIDE SEQUENCE [LARGE SCALE GENOMIC DNA]</scope>
    <source>
        <strain evidence="9">CCUG 59129</strain>
    </source>
</reference>
<evidence type="ECO:0000313" key="8">
    <source>
        <dbReference type="EMBL" id="MFD0959988.1"/>
    </source>
</evidence>
<dbReference type="Proteomes" id="UP001596989">
    <property type="component" value="Unassembled WGS sequence"/>
</dbReference>
<feature type="transmembrane region" description="Helical" evidence="6">
    <location>
        <begin position="222"/>
        <end position="243"/>
    </location>
</feature>
<feature type="transmembrane region" description="Helical" evidence="6">
    <location>
        <begin position="89"/>
        <end position="111"/>
    </location>
</feature>
<dbReference type="PANTHER" id="PTHR43496">
    <property type="entry name" value="PROTEIN LPLB"/>
    <property type="match status" value="1"/>
</dbReference>
<feature type="transmembrane region" description="Helical" evidence="6">
    <location>
        <begin position="275"/>
        <end position="300"/>
    </location>
</feature>
<dbReference type="InterPro" id="IPR035906">
    <property type="entry name" value="MetI-like_sf"/>
</dbReference>
<dbReference type="SUPFAM" id="SSF161098">
    <property type="entry name" value="MetI-like"/>
    <property type="match status" value="1"/>
</dbReference>
<keyword evidence="3 6" id="KW-0812">Transmembrane</keyword>
<dbReference type="Pfam" id="PF00528">
    <property type="entry name" value="BPD_transp_1"/>
    <property type="match status" value="1"/>
</dbReference>
<evidence type="ECO:0000256" key="5">
    <source>
        <dbReference type="ARBA" id="ARBA00023136"/>
    </source>
</evidence>